<gene>
    <name evidence="1" type="ORF">Pint_23487</name>
</gene>
<protein>
    <submittedName>
        <fullName evidence="1">Uncharacterized protein</fullName>
    </submittedName>
</protein>
<keyword evidence="2" id="KW-1185">Reference proteome</keyword>
<sequence length="75" mass="8153">MLNDSLALGFEGGETGSGLYKVEVGIGGSSEDINGRANMEDRGIQGGMVSEDVRVEETRRVREDIIDLQVPNEKR</sequence>
<organism evidence="1 2">
    <name type="scientific">Pistacia integerrima</name>
    <dbReference type="NCBI Taxonomy" id="434235"/>
    <lineage>
        <taxon>Eukaryota</taxon>
        <taxon>Viridiplantae</taxon>
        <taxon>Streptophyta</taxon>
        <taxon>Embryophyta</taxon>
        <taxon>Tracheophyta</taxon>
        <taxon>Spermatophyta</taxon>
        <taxon>Magnoliopsida</taxon>
        <taxon>eudicotyledons</taxon>
        <taxon>Gunneridae</taxon>
        <taxon>Pentapetalae</taxon>
        <taxon>rosids</taxon>
        <taxon>malvids</taxon>
        <taxon>Sapindales</taxon>
        <taxon>Anacardiaceae</taxon>
        <taxon>Pistacia</taxon>
    </lineage>
</organism>
<name>A0ACC0YL93_9ROSI</name>
<dbReference type="Proteomes" id="UP001163603">
    <property type="component" value="Chromosome 6"/>
</dbReference>
<evidence type="ECO:0000313" key="1">
    <source>
        <dbReference type="EMBL" id="KAJ0039104.1"/>
    </source>
</evidence>
<proteinExistence type="predicted"/>
<accession>A0ACC0YL93</accession>
<reference evidence="2" key="1">
    <citation type="journal article" date="2023" name="G3 (Bethesda)">
        <title>Genome assembly and association tests identify interacting loci associated with vigor, precocity, and sex in interspecific pistachio rootstocks.</title>
        <authorList>
            <person name="Palmer W."/>
            <person name="Jacygrad E."/>
            <person name="Sagayaradj S."/>
            <person name="Cavanaugh K."/>
            <person name="Han R."/>
            <person name="Bertier L."/>
            <person name="Beede B."/>
            <person name="Kafkas S."/>
            <person name="Golino D."/>
            <person name="Preece J."/>
            <person name="Michelmore R."/>
        </authorList>
    </citation>
    <scope>NUCLEOTIDE SEQUENCE [LARGE SCALE GENOMIC DNA]</scope>
</reference>
<comment type="caution">
    <text evidence="1">The sequence shown here is derived from an EMBL/GenBank/DDBJ whole genome shotgun (WGS) entry which is preliminary data.</text>
</comment>
<dbReference type="EMBL" id="CM047741">
    <property type="protein sequence ID" value="KAJ0039104.1"/>
    <property type="molecule type" value="Genomic_DNA"/>
</dbReference>
<evidence type="ECO:0000313" key="2">
    <source>
        <dbReference type="Proteomes" id="UP001163603"/>
    </source>
</evidence>